<protein>
    <submittedName>
        <fullName evidence="1">Uncharacterized protein</fullName>
    </submittedName>
</protein>
<keyword evidence="2" id="KW-1185">Reference proteome</keyword>
<dbReference type="Gene3D" id="2.30.42.10">
    <property type="match status" value="1"/>
</dbReference>
<dbReference type="SUPFAM" id="SSF50156">
    <property type="entry name" value="PDZ domain-like"/>
    <property type="match status" value="1"/>
</dbReference>
<dbReference type="AlphaFoldDB" id="A0A813H0T2"/>
<accession>A0A813H0T2</accession>
<evidence type="ECO:0000313" key="2">
    <source>
        <dbReference type="Proteomes" id="UP000654075"/>
    </source>
</evidence>
<gene>
    <name evidence="1" type="ORF">PGLA1383_LOCUS47382</name>
</gene>
<organism evidence="1 2">
    <name type="scientific">Polarella glacialis</name>
    <name type="common">Dinoflagellate</name>
    <dbReference type="NCBI Taxonomy" id="89957"/>
    <lineage>
        <taxon>Eukaryota</taxon>
        <taxon>Sar</taxon>
        <taxon>Alveolata</taxon>
        <taxon>Dinophyceae</taxon>
        <taxon>Suessiales</taxon>
        <taxon>Suessiaceae</taxon>
        <taxon>Polarella</taxon>
    </lineage>
</organism>
<dbReference type="InterPro" id="IPR036034">
    <property type="entry name" value="PDZ_sf"/>
</dbReference>
<name>A0A813H0T2_POLGL</name>
<dbReference type="EMBL" id="CAJNNV010030077">
    <property type="protein sequence ID" value="CAE8631252.1"/>
    <property type="molecule type" value="Genomic_DNA"/>
</dbReference>
<dbReference type="Proteomes" id="UP000654075">
    <property type="component" value="Unassembled WGS sequence"/>
</dbReference>
<sequence length="140" mass="15493">DDDELVIWAGLVLRRTPRCILERCGESVAPRAGGVFVQTVVGGSPADTREIHPYCFLMEIDGHPIRQLSDVLQHGHISAAAPQAGEGSPSCQSRGAWVRLQLLDMNGQEHVRAIQHDPLFFPTLDLWRNGSGRWQCTQRG</sequence>
<reference evidence="1" key="1">
    <citation type="submission" date="2021-02" db="EMBL/GenBank/DDBJ databases">
        <authorList>
            <person name="Dougan E. K."/>
            <person name="Rhodes N."/>
            <person name="Thang M."/>
            <person name="Chan C."/>
        </authorList>
    </citation>
    <scope>NUCLEOTIDE SEQUENCE</scope>
</reference>
<evidence type="ECO:0000313" key="1">
    <source>
        <dbReference type="EMBL" id="CAE8631252.1"/>
    </source>
</evidence>
<comment type="caution">
    <text evidence="1">The sequence shown here is derived from an EMBL/GenBank/DDBJ whole genome shotgun (WGS) entry which is preliminary data.</text>
</comment>
<feature type="non-terminal residue" evidence="1">
    <location>
        <position position="1"/>
    </location>
</feature>
<proteinExistence type="predicted"/>